<protein>
    <recommendedName>
        <fullName evidence="6">Outer membrane protein assembly factor BamD</fullName>
    </recommendedName>
</protein>
<evidence type="ECO:0000256" key="6">
    <source>
        <dbReference type="HAMAP-Rule" id="MF_00922"/>
    </source>
</evidence>
<comment type="function">
    <text evidence="6">Part of the outer membrane protein assembly complex, which is involved in assembly and insertion of beta-barrel proteins into the outer membrane.</text>
</comment>
<feature type="domain" description="Outer membrane lipoprotein BamD-like" evidence="7">
    <location>
        <begin position="66"/>
        <end position="266"/>
    </location>
</feature>
<evidence type="ECO:0000256" key="4">
    <source>
        <dbReference type="ARBA" id="ARBA00023237"/>
    </source>
</evidence>
<keyword evidence="1 6" id="KW-0732">Signal</keyword>
<dbReference type="HAMAP" id="MF_00922">
    <property type="entry name" value="OM_assembly_BamD"/>
    <property type="match status" value="1"/>
</dbReference>
<dbReference type="GO" id="GO:0051205">
    <property type="term" value="P:protein insertion into membrane"/>
    <property type="evidence" value="ECO:0007669"/>
    <property type="project" value="UniProtKB-UniRule"/>
</dbReference>
<name>A0A450VFE9_9GAMM</name>
<keyword evidence="3" id="KW-0564">Palmitate</keyword>
<comment type="similarity">
    <text evidence="6">Belongs to the BamD family.</text>
</comment>
<dbReference type="CDD" id="cd15830">
    <property type="entry name" value="BamD"/>
    <property type="match status" value="1"/>
</dbReference>
<dbReference type="Gene3D" id="1.25.40.10">
    <property type="entry name" value="Tetratricopeptide repeat domain"/>
    <property type="match status" value="1"/>
</dbReference>
<dbReference type="PANTHER" id="PTHR37423:SF1">
    <property type="entry name" value="OUTER MEMBRANE PROTEIN ASSEMBLY FACTOR BAMD"/>
    <property type="match status" value="1"/>
</dbReference>
<dbReference type="PANTHER" id="PTHR37423">
    <property type="entry name" value="SOLUBLE LYTIC MUREIN TRANSGLYCOSYLASE-RELATED"/>
    <property type="match status" value="1"/>
</dbReference>
<evidence type="ECO:0000256" key="2">
    <source>
        <dbReference type="ARBA" id="ARBA00023136"/>
    </source>
</evidence>
<accession>A0A450VFE9</accession>
<evidence type="ECO:0000313" key="9">
    <source>
        <dbReference type="EMBL" id="VFK03516.1"/>
    </source>
</evidence>
<dbReference type="InterPro" id="IPR039565">
    <property type="entry name" value="BamD-like"/>
</dbReference>
<keyword evidence="2 6" id="KW-0472">Membrane</keyword>
<dbReference type="InterPro" id="IPR017689">
    <property type="entry name" value="BamD"/>
</dbReference>
<keyword evidence="5" id="KW-0449">Lipoprotein</keyword>
<proteinExistence type="inferred from homology"/>
<reference evidence="9" key="1">
    <citation type="submission" date="2019-02" db="EMBL/GenBank/DDBJ databases">
        <authorList>
            <person name="Gruber-Vodicka R. H."/>
            <person name="Seah K. B. B."/>
        </authorList>
    </citation>
    <scope>NUCLEOTIDE SEQUENCE</scope>
    <source>
        <strain evidence="10">BECK_SA2B12</strain>
        <strain evidence="9">BECK_SA2B15</strain>
        <strain evidence="8">BECK_SA2B20</strain>
    </source>
</reference>
<organism evidence="9">
    <name type="scientific">Candidatus Kentrum eta</name>
    <dbReference type="NCBI Taxonomy" id="2126337"/>
    <lineage>
        <taxon>Bacteria</taxon>
        <taxon>Pseudomonadati</taxon>
        <taxon>Pseudomonadota</taxon>
        <taxon>Gammaproteobacteria</taxon>
        <taxon>Candidatus Kentrum</taxon>
    </lineage>
</organism>
<comment type="subunit">
    <text evidence="6">Part of the Bam complex.</text>
</comment>
<dbReference type="Pfam" id="PF13525">
    <property type="entry name" value="YfiO"/>
    <property type="match status" value="1"/>
</dbReference>
<keyword evidence="4 6" id="KW-0998">Cell outer membrane</keyword>
<dbReference type="EMBL" id="CAADFI010000348">
    <property type="protein sequence ID" value="VFK03365.1"/>
    <property type="molecule type" value="Genomic_DNA"/>
</dbReference>
<gene>
    <name evidence="6" type="primary">bamD</name>
    <name evidence="9" type="ORF">BECKH772A_GA0070896_103322</name>
    <name evidence="8" type="ORF">BECKH772B_GA0070898_103482</name>
    <name evidence="10" type="ORF">BECKH772C_GA0070978_103931</name>
</gene>
<dbReference type="EMBL" id="CAADFG010000332">
    <property type="protein sequence ID" value="VFK03516.1"/>
    <property type="molecule type" value="Genomic_DNA"/>
</dbReference>
<evidence type="ECO:0000259" key="7">
    <source>
        <dbReference type="Pfam" id="PF13525"/>
    </source>
</evidence>
<dbReference type="EMBL" id="CAADFJ010000393">
    <property type="protein sequence ID" value="VFK07042.1"/>
    <property type="molecule type" value="Genomic_DNA"/>
</dbReference>
<evidence type="ECO:0000256" key="3">
    <source>
        <dbReference type="ARBA" id="ARBA00023139"/>
    </source>
</evidence>
<comment type="subcellular location">
    <subcellularLocation>
        <location evidence="6">Cell outer membrane</location>
    </subcellularLocation>
</comment>
<dbReference type="GO" id="GO:1990063">
    <property type="term" value="C:Bam protein complex"/>
    <property type="evidence" value="ECO:0007669"/>
    <property type="project" value="TreeGrafter"/>
</dbReference>
<evidence type="ECO:0000256" key="5">
    <source>
        <dbReference type="ARBA" id="ARBA00023288"/>
    </source>
</evidence>
<dbReference type="NCBIfam" id="TIGR03302">
    <property type="entry name" value="OM_YfiO"/>
    <property type="match status" value="1"/>
</dbReference>
<dbReference type="InterPro" id="IPR011990">
    <property type="entry name" value="TPR-like_helical_dom_sf"/>
</dbReference>
<evidence type="ECO:0000313" key="8">
    <source>
        <dbReference type="EMBL" id="VFK03365.1"/>
    </source>
</evidence>
<sequence length="293" mass="34091">MLIYSSKLRFFAHFRLRFGHNLDFCIRLFTPITRPIGYLLFFLNLAALIAGCASFGKEEDKTQDWSVARLYEEAKDERIAGNYETAINYYQKLESRYPFGRYAQQAQIEIIYTHYKANEPELAIASSDRFIKLYPRHPHVDYAYYIKGITNFNLGKGLFDKYLPIDPSQRDPGAALQAFQDFGELIRRFPESKYTHDARQRMLYLRNNLARYEVHVANYYLRRRAYVASANRGKYVIENYQGSPAVPDALVIMAKAYKLLGINELSVEALRVLELNFSSHPGIDEVKRFVSGR</sequence>
<dbReference type="SUPFAM" id="SSF48452">
    <property type="entry name" value="TPR-like"/>
    <property type="match status" value="1"/>
</dbReference>
<dbReference type="GO" id="GO:0043165">
    <property type="term" value="P:Gram-negative-bacterium-type cell outer membrane assembly"/>
    <property type="evidence" value="ECO:0007669"/>
    <property type="project" value="UniProtKB-UniRule"/>
</dbReference>
<evidence type="ECO:0000313" key="10">
    <source>
        <dbReference type="EMBL" id="VFK07042.1"/>
    </source>
</evidence>
<evidence type="ECO:0000256" key="1">
    <source>
        <dbReference type="ARBA" id="ARBA00022729"/>
    </source>
</evidence>
<dbReference type="FunFam" id="1.25.40.10:FF:000419">
    <property type="entry name" value="Outer membrane protein assembly factor BamD"/>
    <property type="match status" value="1"/>
</dbReference>
<dbReference type="AlphaFoldDB" id="A0A450VFE9"/>